<dbReference type="KEGG" id="trg:TRUGW13939_00809"/>
<sequence length="184" mass="20958">MATFYYENGALEQCYRSGAAIIDISDEHGGKDEDMERKKATQTEPGADFYERAYVDTIIYCIAGATSKQTWWHLTGGWLVAKHVKAAYLVPKSLSRRGLAYLFGAEELTCRDNRPAKRYLYFRFISLIIHAQKSGNVEVLNRLDVKACWALLGKYLRRLTLRTIARQISSFELAPAAYEDMTIV</sequence>
<evidence type="ECO:0000313" key="2">
    <source>
        <dbReference type="Proteomes" id="UP000509510"/>
    </source>
</evidence>
<name>A0A7H8QIB3_TALRU</name>
<keyword evidence="2" id="KW-1185">Reference proteome</keyword>
<reference evidence="2" key="1">
    <citation type="submission" date="2020-06" db="EMBL/GenBank/DDBJ databases">
        <title>A chromosome-scale genome assembly of Talaromyces rugulosus W13939.</title>
        <authorList>
            <person name="Wang B."/>
            <person name="Guo L."/>
            <person name="Ye K."/>
            <person name="Wang L."/>
        </authorList>
    </citation>
    <scope>NUCLEOTIDE SEQUENCE [LARGE SCALE GENOMIC DNA]</scope>
    <source>
        <strain evidence="2">W13939</strain>
    </source>
</reference>
<dbReference type="RefSeq" id="XP_035339908.1">
    <property type="nucleotide sequence ID" value="XM_035484015.1"/>
</dbReference>
<gene>
    <name evidence="1" type="ORF">TRUGW13939_00809</name>
</gene>
<proteinExistence type="predicted"/>
<protein>
    <submittedName>
        <fullName evidence="1">Uncharacterized protein</fullName>
    </submittedName>
</protein>
<organism evidence="1 2">
    <name type="scientific">Talaromyces rugulosus</name>
    <name type="common">Penicillium rugulosum</name>
    <dbReference type="NCBI Taxonomy" id="121627"/>
    <lineage>
        <taxon>Eukaryota</taxon>
        <taxon>Fungi</taxon>
        <taxon>Dikarya</taxon>
        <taxon>Ascomycota</taxon>
        <taxon>Pezizomycotina</taxon>
        <taxon>Eurotiomycetes</taxon>
        <taxon>Eurotiomycetidae</taxon>
        <taxon>Eurotiales</taxon>
        <taxon>Trichocomaceae</taxon>
        <taxon>Talaromyces</taxon>
        <taxon>Talaromyces sect. Islandici</taxon>
    </lineage>
</organism>
<accession>A0A7H8QIB3</accession>
<dbReference type="OrthoDB" id="5386595at2759"/>
<evidence type="ECO:0000313" key="1">
    <source>
        <dbReference type="EMBL" id="QKX53729.1"/>
    </source>
</evidence>
<dbReference type="GeneID" id="55988322"/>
<dbReference type="AlphaFoldDB" id="A0A7H8QIB3"/>
<dbReference type="Proteomes" id="UP000509510">
    <property type="component" value="Chromosome I"/>
</dbReference>
<dbReference type="EMBL" id="CP055898">
    <property type="protein sequence ID" value="QKX53729.1"/>
    <property type="molecule type" value="Genomic_DNA"/>
</dbReference>